<dbReference type="PROSITE" id="PS01124">
    <property type="entry name" value="HTH_ARAC_FAMILY_2"/>
    <property type="match status" value="1"/>
</dbReference>
<dbReference type="InterPro" id="IPR018060">
    <property type="entry name" value="HTH_AraC"/>
</dbReference>
<proteinExistence type="predicted"/>
<keyword evidence="3" id="KW-0804">Transcription</keyword>
<feature type="domain" description="HTH araC/xylS-type" evidence="4">
    <location>
        <begin position="8"/>
        <end position="108"/>
    </location>
</feature>
<dbReference type="AlphaFoldDB" id="A0A8J7VZT3"/>
<dbReference type="GO" id="GO:0003700">
    <property type="term" value="F:DNA-binding transcription factor activity"/>
    <property type="evidence" value="ECO:0007669"/>
    <property type="project" value="InterPro"/>
</dbReference>
<evidence type="ECO:0000259" key="4">
    <source>
        <dbReference type="PROSITE" id="PS01124"/>
    </source>
</evidence>
<dbReference type="RefSeq" id="WP_227017872.1">
    <property type="nucleotide sequence ID" value="NZ_JAGSND010000004.1"/>
</dbReference>
<dbReference type="InterPro" id="IPR011256">
    <property type="entry name" value="Reg_factor_effector_dom_sf"/>
</dbReference>
<keyword evidence="6" id="KW-1185">Reference proteome</keyword>
<dbReference type="Proteomes" id="UP000675664">
    <property type="component" value="Unassembled WGS sequence"/>
</dbReference>
<dbReference type="GO" id="GO:0043565">
    <property type="term" value="F:sequence-specific DNA binding"/>
    <property type="evidence" value="ECO:0007669"/>
    <property type="project" value="InterPro"/>
</dbReference>
<dbReference type="Pfam" id="PF12833">
    <property type="entry name" value="HTH_18"/>
    <property type="match status" value="1"/>
</dbReference>
<comment type="caution">
    <text evidence="5">The sequence shown here is derived from an EMBL/GenBank/DDBJ whole genome shotgun (WGS) entry which is preliminary data.</text>
</comment>
<keyword evidence="1" id="KW-0805">Transcription regulation</keyword>
<dbReference type="SMART" id="SM00342">
    <property type="entry name" value="HTH_ARAC"/>
    <property type="match status" value="1"/>
</dbReference>
<dbReference type="InterPro" id="IPR018062">
    <property type="entry name" value="HTH_AraC-typ_CS"/>
</dbReference>
<dbReference type="PRINTS" id="PR00032">
    <property type="entry name" value="HTHARAC"/>
</dbReference>
<dbReference type="Pfam" id="PF06445">
    <property type="entry name" value="GyrI-like"/>
    <property type="match status" value="1"/>
</dbReference>
<evidence type="ECO:0000256" key="2">
    <source>
        <dbReference type="ARBA" id="ARBA00023125"/>
    </source>
</evidence>
<evidence type="ECO:0000256" key="3">
    <source>
        <dbReference type="ARBA" id="ARBA00023163"/>
    </source>
</evidence>
<keyword evidence="2" id="KW-0238">DNA-binding</keyword>
<dbReference type="Gene3D" id="1.10.10.60">
    <property type="entry name" value="Homeodomain-like"/>
    <property type="match status" value="2"/>
</dbReference>
<protein>
    <submittedName>
        <fullName evidence="5">Helix-turn-helix domain-containing protein</fullName>
    </submittedName>
</protein>
<dbReference type="InterPro" id="IPR009057">
    <property type="entry name" value="Homeodomain-like_sf"/>
</dbReference>
<dbReference type="SUPFAM" id="SSF46689">
    <property type="entry name" value="Homeodomain-like"/>
    <property type="match status" value="2"/>
</dbReference>
<reference evidence="5" key="2">
    <citation type="submission" date="2021-04" db="EMBL/GenBank/DDBJ databases">
        <authorList>
            <person name="Liu J."/>
        </authorList>
    </citation>
    <scope>NUCLEOTIDE SEQUENCE</scope>
    <source>
        <strain evidence="5">BAD-6</strain>
    </source>
</reference>
<dbReference type="PANTHER" id="PTHR47504:SF5">
    <property type="entry name" value="RIGHT ORIGIN-BINDING PROTEIN"/>
    <property type="match status" value="1"/>
</dbReference>
<name>A0A8J7VZT3_9FIRM</name>
<dbReference type="Gene3D" id="3.20.80.10">
    <property type="entry name" value="Regulatory factor, effector binding domain"/>
    <property type="match status" value="1"/>
</dbReference>
<sequence>MESWECIEKATEFIEKNLDREITIACLADIANLSPFYFQKLFKQLVGKTAMEYVKLRRLAQISEELKIPDKKENIIDICLKYGFENHETFSRAFKDAYGMTPSSYRSNPVLLSHFLKPEIFLQYHLIDENVPIVTQGIVLEVTRRFLDKPKYFAGYIVEAAIDPPSVDPLGEIWNKVHSTKASIEKYMPEGNEIGIGLGLGEDQKIRYFAGVETSEELKNDELKTYILTRRGYIVCKFEAENFYTLITETIDKVYKYMHLWITKKEIRVEPTAIELYYGSSPEKTYMELWIPMAEESDEPHPA</sequence>
<accession>A0A8J7VZT3</accession>
<gene>
    <name evidence="5" type="ORF">KCX82_07640</name>
</gene>
<organism evidence="5 6">
    <name type="scientific">Sinanaerobacter chloroacetimidivorans</name>
    <dbReference type="NCBI Taxonomy" id="2818044"/>
    <lineage>
        <taxon>Bacteria</taxon>
        <taxon>Bacillati</taxon>
        <taxon>Bacillota</taxon>
        <taxon>Clostridia</taxon>
        <taxon>Peptostreptococcales</taxon>
        <taxon>Anaerovoracaceae</taxon>
        <taxon>Sinanaerobacter</taxon>
    </lineage>
</organism>
<dbReference type="InterPro" id="IPR029442">
    <property type="entry name" value="GyrI-like"/>
</dbReference>
<evidence type="ECO:0000313" key="6">
    <source>
        <dbReference type="Proteomes" id="UP000675664"/>
    </source>
</evidence>
<reference evidence="5" key="1">
    <citation type="submission" date="2021-04" db="EMBL/GenBank/DDBJ databases">
        <title>Sinoanaerobacter chloroacetimidivorans sp. nov., an obligate anaerobic bacterium isolated from anaerobic sludge.</title>
        <authorList>
            <person name="Bao Y."/>
        </authorList>
    </citation>
    <scope>NUCLEOTIDE SEQUENCE</scope>
    <source>
        <strain evidence="5">BAD-6</strain>
    </source>
</reference>
<dbReference type="InterPro" id="IPR050959">
    <property type="entry name" value="MarA-like"/>
</dbReference>
<dbReference type="InterPro" id="IPR020449">
    <property type="entry name" value="Tscrpt_reg_AraC-type_HTH"/>
</dbReference>
<evidence type="ECO:0000256" key="1">
    <source>
        <dbReference type="ARBA" id="ARBA00023015"/>
    </source>
</evidence>
<dbReference type="EMBL" id="JAGSND010000004">
    <property type="protein sequence ID" value="MBR0597739.1"/>
    <property type="molecule type" value="Genomic_DNA"/>
</dbReference>
<dbReference type="PANTHER" id="PTHR47504">
    <property type="entry name" value="RIGHT ORIGIN-BINDING PROTEIN"/>
    <property type="match status" value="1"/>
</dbReference>
<evidence type="ECO:0000313" key="5">
    <source>
        <dbReference type="EMBL" id="MBR0597739.1"/>
    </source>
</evidence>
<dbReference type="PROSITE" id="PS00041">
    <property type="entry name" value="HTH_ARAC_FAMILY_1"/>
    <property type="match status" value="1"/>
</dbReference>